<keyword evidence="1" id="KW-0812">Transmembrane</keyword>
<gene>
    <name evidence="2" type="ORF">ACFOZ5_16500</name>
</gene>
<name>A0ABV8QLN2_9GAMM</name>
<proteinExistence type="predicted"/>
<sequence>MTIALRTATTLEWGLLAAVPVAGLLVGLIPAARAWKMGGRRGAWGVTEDMTG</sequence>
<keyword evidence="1" id="KW-0472">Membrane</keyword>
<protein>
    <submittedName>
        <fullName evidence="2">Uncharacterized protein</fullName>
    </submittedName>
</protein>
<keyword evidence="1" id="KW-1133">Transmembrane helix</keyword>
<evidence type="ECO:0000313" key="3">
    <source>
        <dbReference type="Proteomes" id="UP001595798"/>
    </source>
</evidence>
<evidence type="ECO:0000313" key="2">
    <source>
        <dbReference type="EMBL" id="MFC4260618.1"/>
    </source>
</evidence>
<accession>A0ABV8QLN2</accession>
<dbReference type="EMBL" id="JBHSDI010000059">
    <property type="protein sequence ID" value="MFC4260618.1"/>
    <property type="molecule type" value="Genomic_DNA"/>
</dbReference>
<dbReference type="Proteomes" id="UP001595798">
    <property type="component" value="Unassembled WGS sequence"/>
</dbReference>
<organism evidence="2 3">
    <name type="scientific">Marinobacter lacisalsi</name>
    <dbReference type="NCBI Taxonomy" id="475979"/>
    <lineage>
        <taxon>Bacteria</taxon>
        <taxon>Pseudomonadati</taxon>
        <taxon>Pseudomonadota</taxon>
        <taxon>Gammaproteobacteria</taxon>
        <taxon>Pseudomonadales</taxon>
        <taxon>Marinobacteraceae</taxon>
        <taxon>Marinobacter</taxon>
    </lineage>
</organism>
<reference evidence="3" key="1">
    <citation type="journal article" date="2019" name="Int. J. Syst. Evol. Microbiol.">
        <title>The Global Catalogue of Microorganisms (GCM) 10K type strain sequencing project: providing services to taxonomists for standard genome sequencing and annotation.</title>
        <authorList>
            <consortium name="The Broad Institute Genomics Platform"/>
            <consortium name="The Broad Institute Genome Sequencing Center for Infectious Disease"/>
            <person name="Wu L."/>
            <person name="Ma J."/>
        </authorList>
    </citation>
    <scope>NUCLEOTIDE SEQUENCE [LARGE SCALE GENOMIC DNA]</scope>
    <source>
        <strain evidence="3">CECT 7297</strain>
    </source>
</reference>
<evidence type="ECO:0000256" key="1">
    <source>
        <dbReference type="SAM" id="Phobius"/>
    </source>
</evidence>
<comment type="caution">
    <text evidence="2">The sequence shown here is derived from an EMBL/GenBank/DDBJ whole genome shotgun (WGS) entry which is preliminary data.</text>
</comment>
<feature type="transmembrane region" description="Helical" evidence="1">
    <location>
        <begin position="13"/>
        <end position="32"/>
    </location>
</feature>
<dbReference type="RefSeq" id="WP_379889312.1">
    <property type="nucleotide sequence ID" value="NZ_JBHSDI010000059.1"/>
</dbReference>
<keyword evidence="3" id="KW-1185">Reference proteome</keyword>